<organism evidence="2 3">
    <name type="scientific">Hyalella azteca</name>
    <name type="common">Amphipod</name>
    <dbReference type="NCBI Taxonomy" id="294128"/>
    <lineage>
        <taxon>Eukaryota</taxon>
        <taxon>Metazoa</taxon>
        <taxon>Ecdysozoa</taxon>
        <taxon>Arthropoda</taxon>
        <taxon>Crustacea</taxon>
        <taxon>Multicrustacea</taxon>
        <taxon>Malacostraca</taxon>
        <taxon>Eumalacostraca</taxon>
        <taxon>Peracarida</taxon>
        <taxon>Amphipoda</taxon>
        <taxon>Senticaudata</taxon>
        <taxon>Talitrida</taxon>
        <taxon>Talitroidea</taxon>
        <taxon>Hyalellidae</taxon>
        <taxon>Hyalella</taxon>
    </lineage>
</organism>
<feature type="transmembrane region" description="Helical" evidence="1">
    <location>
        <begin position="12"/>
        <end position="31"/>
    </location>
</feature>
<keyword evidence="1" id="KW-1133">Transmembrane helix</keyword>
<sequence>MYQKRIIKSCPLKLLAVITFMALAYTAISYIHQDSAASPDDLEDDYAYSWQSSQEKIGVLERRLTRASKSLERLWCATRDVMSNGGFCVTADRIYTGGNIIFEPELCYFVEELVGNASVADFGAGLGKYGMCLLRKNQTNFQLSEKQKKEYIADMQATLQSIKKTPKVVYSWHGFDGGIAIEEVSGGFISHADLSEEGLWLGRKWDWVMSIEVGEHIPRNSEDYFLDNLARHACQGIQRVLVSVTY</sequence>
<protein>
    <submittedName>
        <fullName evidence="3">Uncharacterized protein LOC108673650</fullName>
    </submittedName>
</protein>
<proteinExistence type="predicted"/>
<reference evidence="3" key="1">
    <citation type="submission" date="2025-08" db="UniProtKB">
        <authorList>
            <consortium name="RefSeq"/>
        </authorList>
    </citation>
    <scope>IDENTIFICATION</scope>
    <source>
        <tissue evidence="3">Whole organism</tissue>
    </source>
</reference>
<evidence type="ECO:0000313" key="2">
    <source>
        <dbReference type="Proteomes" id="UP000694843"/>
    </source>
</evidence>
<evidence type="ECO:0000313" key="3">
    <source>
        <dbReference type="RefSeq" id="XP_018017001.1"/>
    </source>
</evidence>
<dbReference type="GeneID" id="108673650"/>
<dbReference type="OrthoDB" id="429145at2759"/>
<dbReference type="AlphaFoldDB" id="A0A8B7NVP2"/>
<gene>
    <name evidence="3" type="primary">LOC108673650</name>
</gene>
<dbReference type="KEGG" id="hazt:108673650"/>
<evidence type="ECO:0000256" key="1">
    <source>
        <dbReference type="SAM" id="Phobius"/>
    </source>
</evidence>
<accession>A0A8B7NVP2</accession>
<keyword evidence="1" id="KW-0812">Transmembrane</keyword>
<dbReference type="Proteomes" id="UP000694843">
    <property type="component" value="Unplaced"/>
</dbReference>
<dbReference type="RefSeq" id="XP_018017001.1">
    <property type="nucleotide sequence ID" value="XM_018161512.1"/>
</dbReference>
<keyword evidence="1" id="KW-0472">Membrane</keyword>
<name>A0A8B7NVP2_HYAAZ</name>
<keyword evidence="2" id="KW-1185">Reference proteome</keyword>